<feature type="signal peptide" evidence="2">
    <location>
        <begin position="1"/>
        <end position="18"/>
    </location>
</feature>
<evidence type="ECO:0000256" key="2">
    <source>
        <dbReference type="SAM" id="SignalP"/>
    </source>
</evidence>
<evidence type="ECO:0000313" key="5">
    <source>
        <dbReference type="Proteomes" id="UP000784294"/>
    </source>
</evidence>
<dbReference type="GO" id="GO:0016477">
    <property type="term" value="P:cell migration"/>
    <property type="evidence" value="ECO:0007669"/>
    <property type="project" value="TreeGrafter"/>
</dbReference>
<dbReference type="GO" id="GO:0046578">
    <property type="term" value="P:regulation of Ras protein signal transduction"/>
    <property type="evidence" value="ECO:0007669"/>
    <property type="project" value="TreeGrafter"/>
</dbReference>
<dbReference type="SUPFAM" id="SSF48350">
    <property type="entry name" value="GTPase activation domain, GAP"/>
    <property type="match status" value="1"/>
</dbReference>
<dbReference type="AlphaFoldDB" id="A0A3S4ZZ83"/>
<feature type="domain" description="Rho-GAP" evidence="3">
    <location>
        <begin position="1"/>
        <end position="119"/>
    </location>
</feature>
<sequence>MVLLLVSFCLLLSAAVLKDFLRELPEPLFTNALYPMIYDAVQVTLPGDAQNGAKLMLNILDCLPAVNQLSKTGLMGDRAARTERSGQQGGEGGGERLVYDGRTRERVEELLYKVTGAGY</sequence>
<feature type="region of interest" description="Disordered" evidence="1">
    <location>
        <begin position="77"/>
        <end position="98"/>
    </location>
</feature>
<dbReference type="EMBL" id="CAAALY010009871">
    <property type="protein sequence ID" value="VEL10761.1"/>
    <property type="molecule type" value="Genomic_DNA"/>
</dbReference>
<organism evidence="4 5">
    <name type="scientific">Protopolystoma xenopodis</name>
    <dbReference type="NCBI Taxonomy" id="117903"/>
    <lineage>
        <taxon>Eukaryota</taxon>
        <taxon>Metazoa</taxon>
        <taxon>Spiralia</taxon>
        <taxon>Lophotrochozoa</taxon>
        <taxon>Platyhelminthes</taxon>
        <taxon>Monogenea</taxon>
        <taxon>Polyopisthocotylea</taxon>
        <taxon>Polystomatidea</taxon>
        <taxon>Polystomatidae</taxon>
        <taxon>Protopolystoma</taxon>
    </lineage>
</organism>
<dbReference type="InterPro" id="IPR008936">
    <property type="entry name" value="Rho_GTPase_activation_prot"/>
</dbReference>
<dbReference type="OrthoDB" id="6282156at2759"/>
<dbReference type="Proteomes" id="UP000784294">
    <property type="component" value="Unassembled WGS sequence"/>
</dbReference>
<dbReference type="PANTHER" id="PTHR46150">
    <property type="entry name" value="RHO GTPASE-ACTIVATING PROTEIN 100F"/>
    <property type="match status" value="1"/>
</dbReference>
<dbReference type="Gene3D" id="1.10.555.10">
    <property type="entry name" value="Rho GTPase activation protein"/>
    <property type="match status" value="1"/>
</dbReference>
<evidence type="ECO:0000313" key="4">
    <source>
        <dbReference type="EMBL" id="VEL10761.1"/>
    </source>
</evidence>
<evidence type="ECO:0000256" key="1">
    <source>
        <dbReference type="SAM" id="MobiDB-lite"/>
    </source>
</evidence>
<dbReference type="GO" id="GO:0007165">
    <property type="term" value="P:signal transduction"/>
    <property type="evidence" value="ECO:0007669"/>
    <property type="project" value="InterPro"/>
</dbReference>
<accession>A0A3S4ZZ83</accession>
<name>A0A3S4ZZ83_9PLAT</name>
<comment type="caution">
    <text evidence="4">The sequence shown here is derived from an EMBL/GenBank/DDBJ whole genome shotgun (WGS) entry which is preliminary data.</text>
</comment>
<dbReference type="PROSITE" id="PS50238">
    <property type="entry name" value="RHOGAP"/>
    <property type="match status" value="1"/>
</dbReference>
<keyword evidence="5" id="KW-1185">Reference proteome</keyword>
<feature type="chain" id="PRO_5018568884" description="Rho-GAP domain-containing protein" evidence="2">
    <location>
        <begin position="19"/>
        <end position="119"/>
    </location>
</feature>
<reference evidence="4" key="1">
    <citation type="submission" date="2018-11" db="EMBL/GenBank/DDBJ databases">
        <authorList>
            <consortium name="Pathogen Informatics"/>
        </authorList>
    </citation>
    <scope>NUCLEOTIDE SEQUENCE</scope>
</reference>
<keyword evidence="2" id="KW-0732">Signal</keyword>
<gene>
    <name evidence="4" type="ORF">PXEA_LOCUS4201</name>
</gene>
<dbReference type="PANTHER" id="PTHR46150:SF3">
    <property type="entry name" value="RHO GTPASE-ACTIVATING PROTEIN 100F"/>
    <property type="match status" value="1"/>
</dbReference>
<dbReference type="InterPro" id="IPR052118">
    <property type="entry name" value="Rho-GAP_regulator"/>
</dbReference>
<protein>
    <recommendedName>
        <fullName evidence="3">Rho-GAP domain-containing protein</fullName>
    </recommendedName>
</protein>
<dbReference type="Pfam" id="PF00620">
    <property type="entry name" value="RhoGAP"/>
    <property type="match status" value="1"/>
</dbReference>
<proteinExistence type="predicted"/>
<evidence type="ECO:0000259" key="3">
    <source>
        <dbReference type="PROSITE" id="PS50238"/>
    </source>
</evidence>
<dbReference type="GO" id="GO:0005096">
    <property type="term" value="F:GTPase activator activity"/>
    <property type="evidence" value="ECO:0007669"/>
    <property type="project" value="TreeGrafter"/>
</dbReference>
<dbReference type="InterPro" id="IPR000198">
    <property type="entry name" value="RhoGAP_dom"/>
</dbReference>
<dbReference type="GO" id="GO:0030030">
    <property type="term" value="P:cell projection organization"/>
    <property type="evidence" value="ECO:0007669"/>
    <property type="project" value="TreeGrafter"/>
</dbReference>
<dbReference type="GO" id="GO:0097060">
    <property type="term" value="C:synaptic membrane"/>
    <property type="evidence" value="ECO:0007669"/>
    <property type="project" value="TreeGrafter"/>
</dbReference>